<dbReference type="Proteomes" id="UP001055093">
    <property type="component" value="Unassembled WGS sequence"/>
</dbReference>
<protein>
    <submittedName>
        <fullName evidence="1">Uncharacterized protein</fullName>
    </submittedName>
</protein>
<name>A0ABQ4UW97_9HYPH</name>
<proteinExistence type="predicted"/>
<sequence length="29" mass="3261">MARRTYADSNKALHMVVGHGFRLEDDGRG</sequence>
<organism evidence="1 2">
    <name type="scientific">Methylorubrum suomiense</name>
    <dbReference type="NCBI Taxonomy" id="144191"/>
    <lineage>
        <taxon>Bacteria</taxon>
        <taxon>Pseudomonadati</taxon>
        <taxon>Pseudomonadota</taxon>
        <taxon>Alphaproteobacteria</taxon>
        <taxon>Hyphomicrobiales</taxon>
        <taxon>Methylobacteriaceae</taxon>
        <taxon>Methylorubrum</taxon>
    </lineage>
</organism>
<evidence type="ECO:0000313" key="2">
    <source>
        <dbReference type="Proteomes" id="UP001055093"/>
    </source>
</evidence>
<comment type="caution">
    <text evidence="1">The sequence shown here is derived from an EMBL/GenBank/DDBJ whole genome shotgun (WGS) entry which is preliminary data.</text>
</comment>
<evidence type="ECO:0000313" key="1">
    <source>
        <dbReference type="EMBL" id="GJE74977.1"/>
    </source>
</evidence>
<dbReference type="EMBL" id="BPRE01000004">
    <property type="protein sequence ID" value="GJE74977.1"/>
    <property type="molecule type" value="Genomic_DNA"/>
</dbReference>
<gene>
    <name evidence="1" type="ORF">BGCPKDLD_1551</name>
</gene>
<reference evidence="1" key="2">
    <citation type="submission" date="2021-08" db="EMBL/GenBank/DDBJ databases">
        <authorList>
            <person name="Tani A."/>
            <person name="Ola A."/>
            <person name="Ogura Y."/>
            <person name="Katsura K."/>
            <person name="Hayashi T."/>
        </authorList>
    </citation>
    <scope>NUCLEOTIDE SEQUENCE</scope>
    <source>
        <strain evidence="1">DSM 14458</strain>
    </source>
</reference>
<accession>A0ABQ4UW97</accession>
<keyword evidence="2" id="KW-1185">Reference proteome</keyword>
<reference evidence="1" key="1">
    <citation type="journal article" date="2021" name="Front. Microbiol.">
        <title>Comprehensive Comparative Genomics and Phenotyping of Methylobacterium Species.</title>
        <authorList>
            <person name="Alessa O."/>
            <person name="Ogura Y."/>
            <person name="Fujitani Y."/>
            <person name="Takami H."/>
            <person name="Hayashi T."/>
            <person name="Sahin N."/>
            <person name="Tani A."/>
        </authorList>
    </citation>
    <scope>NUCLEOTIDE SEQUENCE</scope>
    <source>
        <strain evidence="1">DSM 14458</strain>
    </source>
</reference>